<keyword evidence="7" id="KW-1185">Reference proteome</keyword>
<name>A0ABP9PKQ7_9PSEU</name>
<dbReference type="InterPro" id="IPR036188">
    <property type="entry name" value="FAD/NAD-bd_sf"/>
</dbReference>
<evidence type="ECO:0000313" key="6">
    <source>
        <dbReference type="EMBL" id="GAA5148194.1"/>
    </source>
</evidence>
<dbReference type="PANTHER" id="PTHR10961">
    <property type="entry name" value="PEROXISOMAL SARCOSINE OXIDASE"/>
    <property type="match status" value="1"/>
</dbReference>
<dbReference type="EMBL" id="BAABJP010000004">
    <property type="protein sequence ID" value="GAA5148194.1"/>
    <property type="molecule type" value="Genomic_DNA"/>
</dbReference>
<evidence type="ECO:0000256" key="1">
    <source>
        <dbReference type="ARBA" id="ARBA00001974"/>
    </source>
</evidence>
<gene>
    <name evidence="6" type="ORF">GCM10023321_10110</name>
</gene>
<proteinExistence type="predicted"/>
<dbReference type="PANTHER" id="PTHR10961:SF7">
    <property type="entry name" value="FAD DEPENDENT OXIDOREDUCTASE DOMAIN-CONTAINING PROTEIN"/>
    <property type="match status" value="1"/>
</dbReference>
<dbReference type="SUPFAM" id="SSF51905">
    <property type="entry name" value="FAD/NAD(P)-binding domain"/>
    <property type="match status" value="1"/>
</dbReference>
<dbReference type="InterPro" id="IPR045170">
    <property type="entry name" value="MTOX"/>
</dbReference>
<dbReference type="Gene3D" id="3.30.9.10">
    <property type="entry name" value="D-Amino Acid Oxidase, subunit A, domain 2"/>
    <property type="match status" value="1"/>
</dbReference>
<dbReference type="Pfam" id="PF01266">
    <property type="entry name" value="DAO"/>
    <property type="match status" value="1"/>
</dbReference>
<reference evidence="7" key="1">
    <citation type="journal article" date="2019" name="Int. J. Syst. Evol. Microbiol.">
        <title>The Global Catalogue of Microorganisms (GCM) 10K type strain sequencing project: providing services to taxonomists for standard genome sequencing and annotation.</title>
        <authorList>
            <consortium name="The Broad Institute Genomics Platform"/>
            <consortium name="The Broad Institute Genome Sequencing Center for Infectious Disease"/>
            <person name="Wu L."/>
            <person name="Ma J."/>
        </authorList>
    </citation>
    <scope>NUCLEOTIDE SEQUENCE [LARGE SCALE GENOMIC DNA]</scope>
    <source>
        <strain evidence="7">JCM 18303</strain>
    </source>
</reference>
<keyword evidence="2" id="KW-0285">Flavoprotein</keyword>
<dbReference type="InterPro" id="IPR006076">
    <property type="entry name" value="FAD-dep_OxRdtase"/>
</dbReference>
<dbReference type="RefSeq" id="WP_345702577.1">
    <property type="nucleotide sequence ID" value="NZ_BAABJP010000004.1"/>
</dbReference>
<evidence type="ECO:0000256" key="2">
    <source>
        <dbReference type="ARBA" id="ARBA00022630"/>
    </source>
</evidence>
<comment type="cofactor">
    <cofactor evidence="1">
        <name>FAD</name>
        <dbReference type="ChEBI" id="CHEBI:57692"/>
    </cofactor>
</comment>
<evidence type="ECO:0000256" key="4">
    <source>
        <dbReference type="ARBA" id="ARBA00023002"/>
    </source>
</evidence>
<dbReference type="SUPFAM" id="SSF54373">
    <property type="entry name" value="FAD-linked reductases, C-terminal domain"/>
    <property type="match status" value="1"/>
</dbReference>
<keyword evidence="3" id="KW-0274">FAD</keyword>
<keyword evidence="4" id="KW-0560">Oxidoreductase</keyword>
<accession>A0ABP9PKQ7</accession>
<organism evidence="6 7">
    <name type="scientific">Pseudonocardia eucalypti</name>
    <dbReference type="NCBI Taxonomy" id="648755"/>
    <lineage>
        <taxon>Bacteria</taxon>
        <taxon>Bacillati</taxon>
        <taxon>Actinomycetota</taxon>
        <taxon>Actinomycetes</taxon>
        <taxon>Pseudonocardiales</taxon>
        <taxon>Pseudonocardiaceae</taxon>
        <taxon>Pseudonocardia</taxon>
    </lineage>
</organism>
<evidence type="ECO:0000256" key="3">
    <source>
        <dbReference type="ARBA" id="ARBA00022827"/>
    </source>
</evidence>
<evidence type="ECO:0000313" key="7">
    <source>
        <dbReference type="Proteomes" id="UP001428817"/>
    </source>
</evidence>
<protein>
    <submittedName>
        <fullName evidence="6">FAD-dependent oxidoreductase</fullName>
    </submittedName>
</protein>
<comment type="caution">
    <text evidence="6">The sequence shown here is derived from an EMBL/GenBank/DDBJ whole genome shotgun (WGS) entry which is preliminary data.</text>
</comment>
<evidence type="ECO:0000259" key="5">
    <source>
        <dbReference type="Pfam" id="PF01266"/>
    </source>
</evidence>
<dbReference type="Proteomes" id="UP001428817">
    <property type="component" value="Unassembled WGS sequence"/>
</dbReference>
<feature type="domain" description="FAD dependent oxidoreductase" evidence="5">
    <location>
        <begin position="4"/>
        <end position="357"/>
    </location>
</feature>
<sequence>MDADVAVVGLGSMGSMAAWQLAAAGTDVLAFEQFGIGDRRTAAGGESRALFRALEPRTGPTPLVDRAIQLWEQLEEESGHSLYVRSGTLVIGKRSSARMRALVDLAGGGRGLEVLDHLETRRRYPAHIVGPDDLAVFENQGGALRSEPAVVAAARLAGKRGARFVTGHPVTRIESGPAGVTLEAGGRTYRARKAVVTPGLWTSTLLPELAPHVVTRRCALSWWAANDPALFTPERFPCFVRESAGRARSGAEYFGMPALDGSSVKFAKLDTYGLVAPTDRLDQYLEDAVIETDRARLRESLTGLHDYPHRIHVAMEGFTADGAPVIGPLPGRENVIVAAGFSGGGFRIASAMGEVLAGIATSGTVPESVAGLSVERFAAARS</sequence>
<dbReference type="Gene3D" id="3.50.50.60">
    <property type="entry name" value="FAD/NAD(P)-binding domain"/>
    <property type="match status" value="1"/>
</dbReference>